<protein>
    <submittedName>
        <fullName evidence="1">Uncharacterized protein</fullName>
    </submittedName>
</protein>
<reference evidence="1 2" key="1">
    <citation type="journal article" date="2016" name="BMC Genomics">
        <title>Comparative genomics reveals Cyclospora cayetanensis possesses coccidia-like metabolism and invasion components but unique surface antigens.</title>
        <authorList>
            <person name="Liu S."/>
            <person name="Wang L."/>
            <person name="Zheng H."/>
            <person name="Xu Z."/>
            <person name="Roellig D.M."/>
            <person name="Li N."/>
            <person name="Frace M.A."/>
            <person name="Tang K."/>
            <person name="Arrowood M.J."/>
            <person name="Moss D.M."/>
            <person name="Zhang L."/>
            <person name="Feng Y."/>
            <person name="Xiao L."/>
        </authorList>
    </citation>
    <scope>NUCLEOTIDE SEQUENCE [LARGE SCALE GENOMIC DNA]</scope>
    <source>
        <strain evidence="1 2">CHN_HEN01</strain>
    </source>
</reference>
<organism evidence="1 2">
    <name type="scientific">Cyclospora cayetanensis</name>
    <dbReference type="NCBI Taxonomy" id="88456"/>
    <lineage>
        <taxon>Eukaryota</taxon>
        <taxon>Sar</taxon>
        <taxon>Alveolata</taxon>
        <taxon>Apicomplexa</taxon>
        <taxon>Conoidasida</taxon>
        <taxon>Coccidia</taxon>
        <taxon>Eucoccidiorida</taxon>
        <taxon>Eimeriorina</taxon>
        <taxon>Eimeriidae</taxon>
        <taxon>Cyclospora</taxon>
    </lineage>
</organism>
<accession>A0A1D3D470</accession>
<dbReference type="EMBL" id="JROU02000809">
    <property type="protein sequence ID" value="OEH78249.1"/>
    <property type="molecule type" value="Genomic_DNA"/>
</dbReference>
<evidence type="ECO:0000313" key="1">
    <source>
        <dbReference type="EMBL" id="OEH78249.1"/>
    </source>
</evidence>
<sequence>MPSASLSPSATISSASLSSFQVKLLHLFFPLTPREARDRPLLLGEGPLIPPEVSCPGGGSGCLRHCLFGKLKELGGVSKESIPENISLSPIVLPPGSP</sequence>
<dbReference type="VEuPathDB" id="ToxoDB:cyc_03102"/>
<gene>
    <name evidence="1" type="ORF">cyc_03102</name>
</gene>
<comment type="caution">
    <text evidence="1">The sequence shown here is derived from an EMBL/GenBank/DDBJ whole genome shotgun (WGS) entry which is preliminary data.</text>
</comment>
<evidence type="ECO:0000313" key="2">
    <source>
        <dbReference type="Proteomes" id="UP000095192"/>
    </source>
</evidence>
<dbReference type="InParanoid" id="A0A1D3D470"/>
<keyword evidence="2" id="KW-1185">Reference proteome</keyword>
<proteinExistence type="predicted"/>
<name>A0A1D3D470_9EIME</name>
<dbReference type="AlphaFoldDB" id="A0A1D3D470"/>
<dbReference type="Proteomes" id="UP000095192">
    <property type="component" value="Unassembled WGS sequence"/>
</dbReference>